<dbReference type="Gene3D" id="3.30.1180.10">
    <property type="match status" value="1"/>
</dbReference>
<dbReference type="EMBL" id="ASRV01000008">
    <property type="protein sequence ID" value="EOR28227.1"/>
    <property type="molecule type" value="Genomic_DNA"/>
</dbReference>
<comment type="caution">
    <text evidence="3">The sequence shown here is derived from an EMBL/GenBank/DDBJ whole genome shotgun (WGS) entry which is preliminary data.</text>
</comment>
<evidence type="ECO:0000313" key="3">
    <source>
        <dbReference type="EMBL" id="EOR28227.1"/>
    </source>
</evidence>
<name>R9CG08_9CLOT</name>
<dbReference type="PANTHER" id="PTHR33434:SF3">
    <property type="entry name" value="DEGV DOMAIN-CONTAINING PROTEIN YITS"/>
    <property type="match status" value="1"/>
</dbReference>
<evidence type="ECO:0000313" key="4">
    <source>
        <dbReference type="Proteomes" id="UP000013988"/>
    </source>
</evidence>
<dbReference type="InterPro" id="IPR043168">
    <property type="entry name" value="DegV_C"/>
</dbReference>
<dbReference type="AlphaFoldDB" id="R9CG08"/>
<keyword evidence="2" id="KW-0446">Lipid-binding</keyword>
<dbReference type="PANTHER" id="PTHR33434">
    <property type="entry name" value="DEGV DOMAIN-CONTAINING PROTEIN DR_1986-RELATED"/>
    <property type="match status" value="1"/>
</dbReference>
<dbReference type="RefSeq" id="WP_016205615.1">
    <property type="nucleotide sequence ID" value="NZ_ASRV01000008.1"/>
</dbReference>
<dbReference type="OrthoDB" id="9780216at2"/>
<gene>
    <name evidence="3" type="ORF">A500_00390</name>
</gene>
<dbReference type="InterPro" id="IPR003797">
    <property type="entry name" value="DegV"/>
</dbReference>
<dbReference type="Proteomes" id="UP000013988">
    <property type="component" value="Unassembled WGS sequence"/>
</dbReference>
<keyword evidence="4" id="KW-1185">Reference proteome</keyword>
<dbReference type="InterPro" id="IPR050270">
    <property type="entry name" value="DegV_domain_contain"/>
</dbReference>
<dbReference type="NCBIfam" id="TIGR00762">
    <property type="entry name" value="DegV"/>
    <property type="match status" value="1"/>
</dbReference>
<evidence type="ECO:0000256" key="1">
    <source>
        <dbReference type="ARBA" id="ARBA00003238"/>
    </source>
</evidence>
<comment type="function">
    <text evidence="1">May bind long-chain fatty acids, such as palmitate, and may play a role in lipid transport or fatty acid metabolism.</text>
</comment>
<dbReference type="Gene3D" id="3.40.50.10170">
    <property type="match status" value="1"/>
</dbReference>
<evidence type="ECO:0000256" key="2">
    <source>
        <dbReference type="ARBA" id="ARBA00023121"/>
    </source>
</evidence>
<sequence length="279" mass="31010">MKIAIVTDSSCDIDYKLLKKYDIEVIPLRVIYKSGEYKDGLDIKPMEVYRRLSEEIPKTSLPAPNDVLNKFKELKNSGYTHILAITISSGLSGTYNMFKLLAEELEGVNIEVVDSKTLSMGLGFLVIEAAKMIKNNIAYDDIIKKINDLKSKMKILYVVDTLEYLKKGGRIGLVASSIGSVLNIKPIISVNEEGKYYIYSKARGNVKAIKSILEVLFSSLDNVKMNVAVMHGMAQDKANEIYEKIKIHNNVTSIYMSEISPSLGVHTGPGLIGLVFHPV</sequence>
<reference evidence="3 4" key="1">
    <citation type="submission" date="2013-03" db="EMBL/GenBank/DDBJ databases">
        <title>Whole genome shotgun sequencing of Clostridium sartagoforme AAU1.</title>
        <authorList>
            <person name="Joshi C.G."/>
            <person name="Duggirala S.M."/>
            <person name="Nathani N.M."/>
            <person name="Bhatt V.D."/>
            <person name="Patel A.K."/>
            <person name="Pandya P.R."/>
            <person name="KaPatel J.A."/>
        </authorList>
    </citation>
    <scope>NUCLEOTIDE SEQUENCE [LARGE SCALE GENOMIC DNA]</scope>
    <source>
        <strain evidence="3 4">AAU1</strain>
    </source>
</reference>
<dbReference type="Pfam" id="PF02645">
    <property type="entry name" value="DegV"/>
    <property type="match status" value="1"/>
</dbReference>
<organism evidence="3 4">
    <name type="scientific">Clostridium sartagoforme AAU1</name>
    <dbReference type="NCBI Taxonomy" id="1202534"/>
    <lineage>
        <taxon>Bacteria</taxon>
        <taxon>Bacillati</taxon>
        <taxon>Bacillota</taxon>
        <taxon>Clostridia</taxon>
        <taxon>Eubacteriales</taxon>
        <taxon>Clostridiaceae</taxon>
        <taxon>Clostridium</taxon>
    </lineage>
</organism>
<dbReference type="GO" id="GO:0008289">
    <property type="term" value="F:lipid binding"/>
    <property type="evidence" value="ECO:0007669"/>
    <property type="project" value="UniProtKB-KW"/>
</dbReference>
<proteinExistence type="predicted"/>
<protein>
    <submittedName>
        <fullName evidence="3">DegV family protein</fullName>
    </submittedName>
</protein>
<accession>R9CG08</accession>
<dbReference type="SUPFAM" id="SSF82549">
    <property type="entry name" value="DAK1/DegV-like"/>
    <property type="match status" value="1"/>
</dbReference>
<dbReference type="PATRIC" id="fig|1202534.3.peg.76"/>
<dbReference type="PROSITE" id="PS51482">
    <property type="entry name" value="DEGV"/>
    <property type="match status" value="1"/>
</dbReference>